<dbReference type="AlphaFoldDB" id="A0A9E2SCT8"/>
<reference evidence="1" key="1">
    <citation type="submission" date="2021-06" db="EMBL/GenBank/DDBJ databases">
        <authorList>
            <person name="Huq M.A."/>
        </authorList>
    </citation>
    <scope>NUCLEOTIDE SEQUENCE</scope>
    <source>
        <strain evidence="1">MAH-26</strain>
    </source>
</reference>
<comment type="caution">
    <text evidence="1">The sequence shown here is derived from an EMBL/GenBank/DDBJ whole genome shotgun (WGS) entry which is preliminary data.</text>
</comment>
<keyword evidence="2" id="KW-1185">Reference proteome</keyword>
<proteinExistence type="predicted"/>
<organism evidence="1 2">
    <name type="scientific">Pinibacter aurantiacus</name>
    <dbReference type="NCBI Taxonomy" id="2851599"/>
    <lineage>
        <taxon>Bacteria</taxon>
        <taxon>Pseudomonadati</taxon>
        <taxon>Bacteroidota</taxon>
        <taxon>Chitinophagia</taxon>
        <taxon>Chitinophagales</taxon>
        <taxon>Chitinophagaceae</taxon>
        <taxon>Pinibacter</taxon>
    </lineage>
</organism>
<protein>
    <recommendedName>
        <fullName evidence="3">Dialkylresorcinol condensing enzyme DarA</fullName>
    </recommendedName>
</protein>
<gene>
    <name evidence="1" type="ORF">KTO63_21740</name>
</gene>
<dbReference type="RefSeq" id="WP_217794065.1">
    <property type="nucleotide sequence ID" value="NZ_JAHSPG010000016.1"/>
</dbReference>
<dbReference type="EMBL" id="JAHSPG010000016">
    <property type="protein sequence ID" value="MBV4359802.1"/>
    <property type="molecule type" value="Genomic_DNA"/>
</dbReference>
<evidence type="ECO:0008006" key="3">
    <source>
        <dbReference type="Google" id="ProtNLM"/>
    </source>
</evidence>
<name>A0A9E2SCT8_9BACT</name>
<accession>A0A9E2SCT8</accession>
<dbReference type="Proteomes" id="UP000812270">
    <property type="component" value="Unassembled WGS sequence"/>
</dbReference>
<sequence length="306" mass="34300">MKPSVLVVYFSQSGQLRTIIDNMLAPVKDQLDVTYSEIELENPFPFPWSSDSFFDAMPECVEEIPAAIKPMSIPDKNYDLVILGYQPWFLSPSVPTTSFLKSDYAKVLKGKPVLTVVGCRNMWLNAQERIKASLQNVGARIVGNIVFADTNHNLVALFTIIRWMFTGKKEASGMLPEAGVQTADINAATRFGSTILNSLQAQKLDELQPALLAQKAVELKPTLIVLERRGITNFRKFAKYIRAKGDRGNPERKSRVMLFKRLLLTGIFVLSPISGATAKLQSIFKRRSFKSLLSYFKGIEYKQGVI</sequence>
<evidence type="ECO:0000313" key="1">
    <source>
        <dbReference type="EMBL" id="MBV4359802.1"/>
    </source>
</evidence>
<evidence type="ECO:0000313" key="2">
    <source>
        <dbReference type="Proteomes" id="UP000812270"/>
    </source>
</evidence>